<dbReference type="AlphaFoldDB" id="A0A6J5FK65"/>
<evidence type="ECO:0000313" key="1">
    <source>
        <dbReference type="EMBL" id="CAB3779431.1"/>
    </source>
</evidence>
<protein>
    <submittedName>
        <fullName evidence="1">Uncharacterized protein</fullName>
    </submittedName>
</protein>
<reference evidence="1 2" key="1">
    <citation type="submission" date="2020-04" db="EMBL/GenBank/DDBJ databases">
        <authorList>
            <person name="De Canck E."/>
        </authorList>
    </citation>
    <scope>NUCLEOTIDE SEQUENCE [LARGE SCALE GENOMIC DNA]</scope>
    <source>
        <strain evidence="1 2">LMG 28688</strain>
    </source>
</reference>
<name>A0A6J5FK65_9BURK</name>
<proteinExistence type="predicted"/>
<evidence type="ECO:0000313" key="2">
    <source>
        <dbReference type="Proteomes" id="UP000494119"/>
    </source>
</evidence>
<organism evidence="1 2">
    <name type="scientific">Paraburkholderia caffeinitolerans</name>
    <dbReference type="NCBI Taxonomy" id="1723730"/>
    <lineage>
        <taxon>Bacteria</taxon>
        <taxon>Pseudomonadati</taxon>
        <taxon>Pseudomonadota</taxon>
        <taxon>Betaproteobacteria</taxon>
        <taxon>Burkholderiales</taxon>
        <taxon>Burkholderiaceae</taxon>
        <taxon>Paraburkholderia</taxon>
    </lineage>
</organism>
<dbReference type="Proteomes" id="UP000494119">
    <property type="component" value="Unassembled WGS sequence"/>
</dbReference>
<accession>A0A6J5FK65</accession>
<dbReference type="RefSeq" id="WP_175194328.1">
    <property type="nucleotide sequence ID" value="NZ_CADIKL010000003.1"/>
</dbReference>
<sequence length="64" mass="6833">MASAENVAFLDSTETVIVAWSLAPIVDKTTYPNIGTVLTDDARYKSFYDSFPAMQAAMPAPSGS</sequence>
<gene>
    <name evidence="1" type="ORF">LMG28688_00840</name>
</gene>
<keyword evidence="2" id="KW-1185">Reference proteome</keyword>
<dbReference type="EMBL" id="CADIKL010000003">
    <property type="protein sequence ID" value="CAB3779431.1"/>
    <property type="molecule type" value="Genomic_DNA"/>
</dbReference>